<feature type="domain" description="Aminoglycoside phosphotransferase" evidence="1">
    <location>
        <begin position="29"/>
        <end position="260"/>
    </location>
</feature>
<protein>
    <submittedName>
        <fullName evidence="2">Phosphotransferase family protein</fullName>
    </submittedName>
</protein>
<dbReference type="Pfam" id="PF01636">
    <property type="entry name" value="APH"/>
    <property type="match status" value="1"/>
</dbReference>
<dbReference type="SUPFAM" id="SSF56112">
    <property type="entry name" value="Protein kinase-like (PK-like)"/>
    <property type="match status" value="1"/>
</dbReference>
<dbReference type="InterPro" id="IPR002575">
    <property type="entry name" value="Aminoglycoside_PTrfase"/>
</dbReference>
<name>A0ABX1JCF1_9PSEU</name>
<organism evidence="2 3">
    <name type="scientific">Amycolatopsis acididurans</name>
    <dbReference type="NCBI Taxonomy" id="2724524"/>
    <lineage>
        <taxon>Bacteria</taxon>
        <taxon>Bacillati</taxon>
        <taxon>Actinomycetota</taxon>
        <taxon>Actinomycetes</taxon>
        <taxon>Pseudonocardiales</taxon>
        <taxon>Pseudonocardiaceae</taxon>
        <taxon>Amycolatopsis</taxon>
    </lineage>
</organism>
<reference evidence="2 3" key="1">
    <citation type="submission" date="2020-04" db="EMBL/GenBank/DDBJ databases">
        <title>Novel species.</title>
        <authorList>
            <person name="Teo W.F.A."/>
            <person name="Lipun K."/>
            <person name="Srisuk N."/>
            <person name="Duangmal K."/>
        </authorList>
    </citation>
    <scope>NUCLEOTIDE SEQUENCE [LARGE SCALE GENOMIC DNA]</scope>
    <source>
        <strain evidence="2 3">K13G38</strain>
    </source>
</reference>
<dbReference type="EMBL" id="JAAXLS010000020">
    <property type="protein sequence ID" value="NKQ56101.1"/>
    <property type="molecule type" value="Genomic_DNA"/>
</dbReference>
<sequence>MTDVEGLNMPALERFFSEQVAGFAGNLTAELVTGGRSNLTYRLTDGASEWILRRPPLGGLTPSAHDMKREYEVVAALAGTGVPVARACVLGDAEVLGTPFSVVEYVDGLVIRTKEQLHVLPGEEIHRCAYGLVDTLARLHAVDPVAVGLGGFGRPEGYLARQIRRWNDQWHRVRTRELADVDRLHSLLAEACPPESGAAIVHGDYRIDNAIIDPDDPGTVRALVDWEMATLGDPLSDLGLHLVYCDPAFEPVLAGSAASTSPRLPGVEDLAQRYATVSGRDLGRMPFYLALGYFKIAVIAEGIHARFVQGMTVGAGFDTVGSAVAPLAAAGLRAIADTTAREPR</sequence>
<evidence type="ECO:0000313" key="3">
    <source>
        <dbReference type="Proteomes" id="UP000715441"/>
    </source>
</evidence>
<dbReference type="PANTHER" id="PTHR47829">
    <property type="entry name" value="HYDROLASE, PUTATIVE (AFU_ORTHOLOGUE AFUA_1G12880)-RELATED"/>
    <property type="match status" value="1"/>
</dbReference>
<evidence type="ECO:0000313" key="2">
    <source>
        <dbReference type="EMBL" id="NKQ56101.1"/>
    </source>
</evidence>
<proteinExistence type="predicted"/>
<dbReference type="InterPro" id="IPR041726">
    <property type="entry name" value="ACAD10_11_N"/>
</dbReference>
<dbReference type="InterPro" id="IPR011009">
    <property type="entry name" value="Kinase-like_dom_sf"/>
</dbReference>
<dbReference type="Gene3D" id="3.30.200.20">
    <property type="entry name" value="Phosphorylase Kinase, domain 1"/>
    <property type="match status" value="1"/>
</dbReference>
<dbReference type="InterPro" id="IPR052898">
    <property type="entry name" value="ACAD10-like"/>
</dbReference>
<evidence type="ECO:0000259" key="1">
    <source>
        <dbReference type="Pfam" id="PF01636"/>
    </source>
</evidence>
<keyword evidence="3" id="KW-1185">Reference proteome</keyword>
<accession>A0ABX1JCF1</accession>
<dbReference type="CDD" id="cd05154">
    <property type="entry name" value="ACAD10_11_N-like"/>
    <property type="match status" value="1"/>
</dbReference>
<dbReference type="RefSeq" id="WP_168519144.1">
    <property type="nucleotide sequence ID" value="NZ_JAAXLS010000020.1"/>
</dbReference>
<dbReference type="Proteomes" id="UP000715441">
    <property type="component" value="Unassembled WGS sequence"/>
</dbReference>
<gene>
    <name evidence="2" type="ORF">HFP15_24800</name>
</gene>
<dbReference type="Gene3D" id="3.90.1200.10">
    <property type="match status" value="1"/>
</dbReference>
<dbReference type="PANTHER" id="PTHR47829:SF1">
    <property type="entry name" value="HAD FAMILY PHOSPHATASE"/>
    <property type="match status" value="1"/>
</dbReference>
<comment type="caution">
    <text evidence="2">The sequence shown here is derived from an EMBL/GenBank/DDBJ whole genome shotgun (WGS) entry which is preliminary data.</text>
</comment>